<dbReference type="InterPro" id="IPR005913">
    <property type="entry name" value="dTDP_dehydrorham_reduct"/>
</dbReference>
<dbReference type="STRING" id="1147123.SAMN05443428_102169"/>
<sequence length="289" mass="33604">MKKILLTGGLGFFCTRFFERYKNEYEILSTDKDDLNITDEEKVYEAFEKFRPDYVIHAAAIAVTDFCNKNPEIARKINVEGAVNVAKASRKYNSKLLFISTEQVFNGNMNSGPYTEEDIPVPNTVYGQNKLEAEKLLKDILDELWVVRFTWLFGMPERNKGIASNILWETISSLIKGEKIYASPHEFRGMTYVYDMIENIVKVFDIPYGTYHIGSTNDMSRYDVVKHILTEMGLHERIDEILVKDEEKYKDAPRDVRLNTEKIKKCGIEFPTTKEAISKCIKEYKLYFK</sequence>
<dbReference type="InterPro" id="IPR036291">
    <property type="entry name" value="NAD(P)-bd_dom_sf"/>
</dbReference>
<evidence type="ECO:0000259" key="3">
    <source>
        <dbReference type="Pfam" id="PF04321"/>
    </source>
</evidence>
<evidence type="ECO:0000256" key="2">
    <source>
        <dbReference type="RuleBase" id="RU364082"/>
    </source>
</evidence>
<dbReference type="Pfam" id="PF04321">
    <property type="entry name" value="RmlD_sub_bind"/>
    <property type="match status" value="1"/>
</dbReference>
<dbReference type="InterPro" id="IPR029903">
    <property type="entry name" value="RmlD-like-bd"/>
</dbReference>
<comment type="similarity">
    <text evidence="1 2">Belongs to the dTDP-4-dehydrorhamnose reductase family.</text>
</comment>
<reference evidence="5" key="1">
    <citation type="submission" date="2017-02" db="EMBL/GenBank/DDBJ databases">
        <authorList>
            <person name="Varghese N."/>
            <person name="Submissions S."/>
        </authorList>
    </citation>
    <scope>NUCLEOTIDE SEQUENCE [LARGE SCALE GENOMIC DNA]</scope>
    <source>
        <strain evidence="5">USBA 833</strain>
    </source>
</reference>
<keyword evidence="5" id="KW-1185">Reference proteome</keyword>
<dbReference type="GO" id="GO:0005829">
    <property type="term" value="C:cytosol"/>
    <property type="evidence" value="ECO:0007669"/>
    <property type="project" value="TreeGrafter"/>
</dbReference>
<dbReference type="SUPFAM" id="SSF51735">
    <property type="entry name" value="NAD(P)-binding Rossmann-fold domains"/>
    <property type="match status" value="1"/>
</dbReference>
<proteinExistence type="inferred from homology"/>
<dbReference type="PANTHER" id="PTHR10491">
    <property type="entry name" value="DTDP-4-DEHYDRORHAMNOSE REDUCTASE"/>
    <property type="match status" value="1"/>
</dbReference>
<feature type="domain" description="RmlD-like substrate binding" evidence="3">
    <location>
        <begin position="3"/>
        <end position="285"/>
    </location>
</feature>
<dbReference type="GO" id="GO:0019305">
    <property type="term" value="P:dTDP-rhamnose biosynthetic process"/>
    <property type="evidence" value="ECO:0007669"/>
    <property type="project" value="UniProtKB-UniPathway"/>
</dbReference>
<organism evidence="4 5">
    <name type="scientific">Caloramator quimbayensis</name>
    <dbReference type="NCBI Taxonomy" id="1147123"/>
    <lineage>
        <taxon>Bacteria</taxon>
        <taxon>Bacillati</taxon>
        <taxon>Bacillota</taxon>
        <taxon>Clostridia</taxon>
        <taxon>Eubacteriales</taxon>
        <taxon>Clostridiaceae</taxon>
        <taxon>Caloramator</taxon>
    </lineage>
</organism>
<accession>A0A1T4WPX8</accession>
<name>A0A1T4WPX8_9CLOT</name>
<protein>
    <recommendedName>
        <fullName evidence="2">dTDP-4-dehydrorhamnose reductase</fullName>
        <ecNumber evidence="2">1.1.1.133</ecNumber>
    </recommendedName>
</protein>
<dbReference type="GO" id="GO:0008831">
    <property type="term" value="F:dTDP-4-dehydrorhamnose reductase activity"/>
    <property type="evidence" value="ECO:0007669"/>
    <property type="project" value="UniProtKB-EC"/>
</dbReference>
<dbReference type="OrthoDB" id="9808602at2"/>
<keyword evidence="2" id="KW-0560">Oxidoreductase</keyword>
<dbReference type="RefSeq" id="WP_078695462.1">
    <property type="nucleotide sequence ID" value="NZ_FUYH01000002.1"/>
</dbReference>
<dbReference type="Gene3D" id="3.40.50.720">
    <property type="entry name" value="NAD(P)-binding Rossmann-like Domain"/>
    <property type="match status" value="1"/>
</dbReference>
<dbReference type="UniPathway" id="UPA00124"/>
<evidence type="ECO:0000313" key="4">
    <source>
        <dbReference type="EMBL" id="SKA78671.1"/>
    </source>
</evidence>
<dbReference type="PANTHER" id="PTHR10491:SF4">
    <property type="entry name" value="METHIONINE ADENOSYLTRANSFERASE 2 SUBUNIT BETA"/>
    <property type="match status" value="1"/>
</dbReference>
<evidence type="ECO:0000256" key="1">
    <source>
        <dbReference type="ARBA" id="ARBA00010944"/>
    </source>
</evidence>
<evidence type="ECO:0000313" key="5">
    <source>
        <dbReference type="Proteomes" id="UP000190105"/>
    </source>
</evidence>
<dbReference type="EC" id="1.1.1.133" evidence="2"/>
<dbReference type="AlphaFoldDB" id="A0A1T4WPX8"/>
<dbReference type="EMBL" id="FUYH01000002">
    <property type="protein sequence ID" value="SKA78671.1"/>
    <property type="molecule type" value="Genomic_DNA"/>
</dbReference>
<keyword evidence="2" id="KW-0521">NADP</keyword>
<gene>
    <name evidence="4" type="ORF">SAMN05443428_102169</name>
</gene>
<dbReference type="Proteomes" id="UP000190105">
    <property type="component" value="Unassembled WGS sequence"/>
</dbReference>
<comment type="pathway">
    <text evidence="2">Carbohydrate biosynthesis; dTDP-L-rhamnose biosynthesis.</text>
</comment>
<comment type="function">
    <text evidence="2">Catalyzes the reduction of dTDP-6-deoxy-L-lyxo-4-hexulose to yield dTDP-L-rhamnose.</text>
</comment>